<feature type="region of interest" description="Disordered" evidence="1">
    <location>
        <begin position="1"/>
        <end position="26"/>
    </location>
</feature>
<gene>
    <name evidence="2" type="ORF">CI238_11102</name>
</gene>
<sequence>MSFDQRQALPPCSYTPPLSTPSSAPVSTFCTKLEVEDPINNLLSFSSLSISPPQTLPTEMEIDEEPSSFSFSSQTSQNPFSLEKCGFRRSSRSSCRPKDLLAGESTQKRRRRRNNKAQTETKPKPHRSGGSRVGKAKYQNQQPQGSEKPKPKGQQRKQQPRQPRQKRDPKRVEVKEDKPINPLLIPFAWGKGQGQRR</sequence>
<dbReference type="Proteomes" id="UP000076584">
    <property type="component" value="Unassembled WGS sequence"/>
</dbReference>
<protein>
    <submittedName>
        <fullName evidence="2">Uncharacterized protein</fullName>
    </submittedName>
</protein>
<feature type="compositionally biased region" description="Basic residues" evidence="1">
    <location>
        <begin position="151"/>
        <end position="169"/>
    </location>
</feature>
<proteinExistence type="predicted"/>
<dbReference type="AlphaFoldDB" id="A0A161W2G9"/>
<feature type="compositionally biased region" description="Basic and acidic residues" evidence="1">
    <location>
        <begin position="170"/>
        <end position="179"/>
    </location>
</feature>
<feature type="region of interest" description="Disordered" evidence="1">
    <location>
        <begin position="45"/>
        <end position="197"/>
    </location>
</feature>
<comment type="caution">
    <text evidence="2">The sequence shown here is derived from an EMBL/GenBank/DDBJ whole genome shotgun (WGS) entry which is preliminary data.</text>
</comment>
<accession>A0A161W2G9</accession>
<evidence type="ECO:0000256" key="1">
    <source>
        <dbReference type="SAM" id="MobiDB-lite"/>
    </source>
</evidence>
<dbReference type="OrthoDB" id="10508603at2759"/>
<feature type="compositionally biased region" description="Low complexity" evidence="1">
    <location>
        <begin position="67"/>
        <end position="81"/>
    </location>
</feature>
<dbReference type="EMBL" id="LFIW01001723">
    <property type="protein sequence ID" value="KZL81215.1"/>
    <property type="molecule type" value="Genomic_DNA"/>
</dbReference>
<feature type="compositionally biased region" description="Polar residues" evidence="1">
    <location>
        <begin position="16"/>
        <end position="26"/>
    </location>
</feature>
<evidence type="ECO:0000313" key="2">
    <source>
        <dbReference type="EMBL" id="KZL81215.1"/>
    </source>
</evidence>
<evidence type="ECO:0000313" key="3">
    <source>
        <dbReference type="Proteomes" id="UP000076584"/>
    </source>
</evidence>
<organism evidence="2 3">
    <name type="scientific">Colletotrichum incanum</name>
    <name type="common">Soybean anthracnose fungus</name>
    <dbReference type="NCBI Taxonomy" id="1573173"/>
    <lineage>
        <taxon>Eukaryota</taxon>
        <taxon>Fungi</taxon>
        <taxon>Dikarya</taxon>
        <taxon>Ascomycota</taxon>
        <taxon>Pezizomycotina</taxon>
        <taxon>Sordariomycetes</taxon>
        <taxon>Hypocreomycetidae</taxon>
        <taxon>Glomerellales</taxon>
        <taxon>Glomerellaceae</taxon>
        <taxon>Colletotrichum</taxon>
        <taxon>Colletotrichum spaethianum species complex</taxon>
    </lineage>
</organism>
<name>A0A161W2G9_COLIC</name>
<reference evidence="2 3" key="1">
    <citation type="submission" date="2015-06" db="EMBL/GenBank/DDBJ databases">
        <title>Survival trade-offs in plant roots during colonization by closely related pathogenic and mutualistic fungi.</title>
        <authorList>
            <person name="Hacquard S."/>
            <person name="Kracher B."/>
            <person name="Hiruma K."/>
            <person name="Weinman A."/>
            <person name="Muench P."/>
            <person name="Garrido Oter R."/>
            <person name="Ver Loren van Themaat E."/>
            <person name="Dallerey J.-F."/>
            <person name="Damm U."/>
            <person name="Henrissat B."/>
            <person name="Lespinet O."/>
            <person name="Thon M."/>
            <person name="Kemen E."/>
            <person name="McHardy A.C."/>
            <person name="Schulze-Lefert P."/>
            <person name="O'Connell R.J."/>
        </authorList>
    </citation>
    <scope>NUCLEOTIDE SEQUENCE [LARGE SCALE GENOMIC DNA]</scope>
    <source>
        <strain evidence="2 3">MAFF 238704</strain>
    </source>
</reference>
<keyword evidence="3" id="KW-1185">Reference proteome</keyword>